<organism evidence="2 3">
    <name type="scientific">Sphingobium jiangsuense</name>
    <dbReference type="NCBI Taxonomy" id="870476"/>
    <lineage>
        <taxon>Bacteria</taxon>
        <taxon>Pseudomonadati</taxon>
        <taxon>Pseudomonadota</taxon>
        <taxon>Alphaproteobacteria</taxon>
        <taxon>Sphingomonadales</taxon>
        <taxon>Sphingomonadaceae</taxon>
        <taxon>Sphingobium</taxon>
    </lineage>
</organism>
<keyword evidence="3" id="KW-1185">Reference proteome</keyword>
<accession>A0A7W6FR48</accession>
<dbReference type="RefSeq" id="WP_188072856.1">
    <property type="nucleotide sequence ID" value="NZ_BSPS01000034.1"/>
</dbReference>
<feature type="region of interest" description="Disordered" evidence="1">
    <location>
        <begin position="1"/>
        <end position="65"/>
    </location>
</feature>
<dbReference type="Proteomes" id="UP000571950">
    <property type="component" value="Unassembled WGS sequence"/>
</dbReference>
<name>A0A7W6FR48_9SPHN</name>
<gene>
    <name evidence="2" type="ORF">GGR43_003086</name>
</gene>
<sequence>MEQQDKREDRAQDPAEGRNDIPPPEKGSPGGDESAVSDEAAEHVEKGKDKDANPLAPPINIQGGS</sequence>
<dbReference type="EMBL" id="JACIDT010000011">
    <property type="protein sequence ID" value="MBB3927357.1"/>
    <property type="molecule type" value="Genomic_DNA"/>
</dbReference>
<evidence type="ECO:0000256" key="1">
    <source>
        <dbReference type="SAM" id="MobiDB-lite"/>
    </source>
</evidence>
<comment type="caution">
    <text evidence="2">The sequence shown here is derived from an EMBL/GenBank/DDBJ whole genome shotgun (WGS) entry which is preliminary data.</text>
</comment>
<dbReference type="AlphaFoldDB" id="A0A7W6FR48"/>
<reference evidence="2 3" key="1">
    <citation type="submission" date="2020-08" db="EMBL/GenBank/DDBJ databases">
        <title>Genomic Encyclopedia of Type Strains, Phase IV (KMG-IV): sequencing the most valuable type-strain genomes for metagenomic binning, comparative biology and taxonomic classification.</title>
        <authorList>
            <person name="Goeker M."/>
        </authorList>
    </citation>
    <scope>NUCLEOTIDE SEQUENCE [LARGE SCALE GENOMIC DNA]</scope>
    <source>
        <strain evidence="2 3">DSM 26189</strain>
    </source>
</reference>
<evidence type="ECO:0000313" key="2">
    <source>
        <dbReference type="EMBL" id="MBB3927357.1"/>
    </source>
</evidence>
<feature type="compositionally biased region" description="Basic and acidic residues" evidence="1">
    <location>
        <begin position="40"/>
        <end position="52"/>
    </location>
</feature>
<feature type="compositionally biased region" description="Basic and acidic residues" evidence="1">
    <location>
        <begin position="1"/>
        <end position="19"/>
    </location>
</feature>
<evidence type="ECO:0000313" key="3">
    <source>
        <dbReference type="Proteomes" id="UP000571950"/>
    </source>
</evidence>
<protein>
    <submittedName>
        <fullName evidence="2">Uncharacterized protein</fullName>
    </submittedName>
</protein>
<proteinExistence type="predicted"/>